<proteinExistence type="predicted"/>
<protein>
    <submittedName>
        <fullName evidence="1">Uncharacterized protein</fullName>
    </submittedName>
</protein>
<comment type="caution">
    <text evidence="1">The sequence shown here is derived from an EMBL/GenBank/DDBJ whole genome shotgun (WGS) entry which is preliminary data.</text>
</comment>
<evidence type="ECO:0000313" key="1">
    <source>
        <dbReference type="EMBL" id="KAJ2900386.1"/>
    </source>
</evidence>
<name>A0ACC1MA00_9FUNG</name>
<accession>A0ACC1MA00</accession>
<reference evidence="1" key="1">
    <citation type="submission" date="2022-07" db="EMBL/GenBank/DDBJ databases">
        <title>Phylogenomic reconstructions and comparative analyses of Kickxellomycotina fungi.</title>
        <authorList>
            <person name="Reynolds N.K."/>
            <person name="Stajich J.E."/>
            <person name="Barry K."/>
            <person name="Grigoriev I.V."/>
            <person name="Crous P."/>
            <person name="Smith M.E."/>
        </authorList>
    </citation>
    <scope>NUCLEOTIDE SEQUENCE</scope>
    <source>
        <strain evidence="1">CBS 190363</strain>
    </source>
</reference>
<evidence type="ECO:0000313" key="2">
    <source>
        <dbReference type="Proteomes" id="UP001139981"/>
    </source>
</evidence>
<dbReference type="Proteomes" id="UP001139981">
    <property type="component" value="Unassembled WGS sequence"/>
</dbReference>
<keyword evidence="2" id="KW-1185">Reference proteome</keyword>
<gene>
    <name evidence="1" type="ORF">IWW38_000553</name>
</gene>
<organism evidence="1 2">
    <name type="scientific">Coemansia aciculifera</name>
    <dbReference type="NCBI Taxonomy" id="417176"/>
    <lineage>
        <taxon>Eukaryota</taxon>
        <taxon>Fungi</taxon>
        <taxon>Fungi incertae sedis</taxon>
        <taxon>Zoopagomycota</taxon>
        <taxon>Kickxellomycotina</taxon>
        <taxon>Kickxellomycetes</taxon>
        <taxon>Kickxellales</taxon>
        <taxon>Kickxellaceae</taxon>
        <taxon>Coemansia</taxon>
    </lineage>
</organism>
<dbReference type="EMBL" id="JANBVB010000006">
    <property type="protein sequence ID" value="KAJ2900386.1"/>
    <property type="molecule type" value="Genomic_DNA"/>
</dbReference>
<sequence length="200" mass="19278">MQITKLALSLVAVAATGAVASPVNGAPNMVRIAHAGVPNMVRIAHAAASTVVRIGHDEVPTVAASVVRIGHDGGSSSSDSDSSDSANTSSSPPSSSPTSSSTPPSTPSSTSSSSSSTPSTSSATSSSSSTPAGVIGDPTNISHNGTSTQFVDGSTTVVSSTLDSESHSKSAAPAALRAVGFTSLVSLVVAGGASVLLAAF</sequence>